<dbReference type="EMBL" id="HF935220">
    <property type="protein sequence ID" value="CCX04916.1"/>
    <property type="molecule type" value="Genomic_DNA"/>
</dbReference>
<protein>
    <submittedName>
        <fullName evidence="7">Similar to Bifunctional solanapyrone synthase acc. no. D7UQ40</fullName>
    </submittedName>
</protein>
<sequence length="490" mass="53557">MRLLIVAAAFAGLSSALPTQECCTLLSQLYPTKVYAPDVTAYSTANKRYWSSTCSLKPSCFFEPNTVPEVSAAVKLFSQNNCKFSVTAGGHSTIPGAANNDRGVTVAMVNFQQREIDNSTNIMHLGPGNRFYQAYAEMDKYNKVGVLGRYAQVGTGLLLGAGLSYLNNQEGLGVDNVKAYEVVLANGTVVTASRTSNSDLFKAMKGGGDNFGVVTRYDLQLYDRPATVLGGLITYGEAGMATLEDLTYDYHANVAPNDQQTHVLPNWGYNAATGLREAFVPVFYNKDVSVLPPSLKGWADAPTVKNTVRRTNSISALALENNEGYGNGLVQEQRTFTVYANKQFFHDVNALYLEWSKKYQHIEGFYTLHCNMPITPHAVAEGIRKGGNSLGLAGSKNQTLSVLYFGLSFKNLADTAAVFPAHDEFVESVKKIASDRGILHKYIMWNYSAYNQKVIEGYGPESVAFLKRVSKKYDPTGGFLRLVGGQKLPE</sequence>
<dbReference type="InterPro" id="IPR050416">
    <property type="entry name" value="FAD-linked_Oxidoreductase"/>
</dbReference>
<keyword evidence="8" id="KW-1185">Reference proteome</keyword>
<dbReference type="eggNOG" id="ENOG502R986">
    <property type="taxonomic scope" value="Eukaryota"/>
</dbReference>
<gene>
    <name evidence="7" type="ORF">PCON_04035</name>
</gene>
<dbReference type="AlphaFoldDB" id="U4KVI2"/>
<evidence type="ECO:0000256" key="2">
    <source>
        <dbReference type="ARBA" id="ARBA00022630"/>
    </source>
</evidence>
<accession>U4KVI2</accession>
<dbReference type="PROSITE" id="PS51387">
    <property type="entry name" value="FAD_PCMH"/>
    <property type="match status" value="1"/>
</dbReference>
<feature type="domain" description="FAD-binding PCMH-type" evidence="6">
    <location>
        <begin position="54"/>
        <end position="224"/>
    </location>
</feature>
<dbReference type="OrthoDB" id="2151789at2759"/>
<name>U4KVI2_PYROM</name>
<dbReference type="InterPro" id="IPR016166">
    <property type="entry name" value="FAD-bd_PCMH"/>
</dbReference>
<dbReference type="InterPro" id="IPR006094">
    <property type="entry name" value="Oxid_FAD_bind_N"/>
</dbReference>
<evidence type="ECO:0000259" key="6">
    <source>
        <dbReference type="PROSITE" id="PS51387"/>
    </source>
</evidence>
<dbReference type="Proteomes" id="UP000018144">
    <property type="component" value="Unassembled WGS sequence"/>
</dbReference>
<keyword evidence="4" id="KW-0560">Oxidoreductase</keyword>
<comment type="similarity">
    <text evidence="1">Belongs to the oxygen-dependent FAD-linked oxidoreductase family.</text>
</comment>
<dbReference type="GO" id="GO:0071949">
    <property type="term" value="F:FAD binding"/>
    <property type="evidence" value="ECO:0007669"/>
    <property type="project" value="InterPro"/>
</dbReference>
<dbReference type="PANTHER" id="PTHR42973">
    <property type="entry name" value="BINDING OXIDOREDUCTASE, PUTATIVE (AFU_ORTHOLOGUE AFUA_1G17690)-RELATED"/>
    <property type="match status" value="1"/>
</dbReference>
<feature type="chain" id="PRO_5004651454" evidence="5">
    <location>
        <begin position="17"/>
        <end position="490"/>
    </location>
</feature>
<dbReference type="OMA" id="GAANIHD"/>
<organism evidence="7 8">
    <name type="scientific">Pyronema omphalodes (strain CBS 100304)</name>
    <name type="common">Pyronema confluens</name>
    <dbReference type="NCBI Taxonomy" id="1076935"/>
    <lineage>
        <taxon>Eukaryota</taxon>
        <taxon>Fungi</taxon>
        <taxon>Dikarya</taxon>
        <taxon>Ascomycota</taxon>
        <taxon>Pezizomycotina</taxon>
        <taxon>Pezizomycetes</taxon>
        <taxon>Pezizales</taxon>
        <taxon>Pyronemataceae</taxon>
        <taxon>Pyronema</taxon>
    </lineage>
</organism>
<dbReference type="Gene3D" id="3.30.465.10">
    <property type="match status" value="1"/>
</dbReference>
<dbReference type="STRING" id="1076935.U4KVI2"/>
<evidence type="ECO:0000313" key="8">
    <source>
        <dbReference type="Proteomes" id="UP000018144"/>
    </source>
</evidence>
<keyword evidence="2" id="KW-0285">Flavoprotein</keyword>
<dbReference type="GO" id="GO:0016491">
    <property type="term" value="F:oxidoreductase activity"/>
    <property type="evidence" value="ECO:0007669"/>
    <property type="project" value="UniProtKB-KW"/>
</dbReference>
<proteinExistence type="inferred from homology"/>
<dbReference type="SUPFAM" id="SSF56176">
    <property type="entry name" value="FAD-binding/transporter-associated domain-like"/>
    <property type="match status" value="1"/>
</dbReference>
<dbReference type="InterPro" id="IPR016169">
    <property type="entry name" value="FAD-bd_PCMH_sub2"/>
</dbReference>
<reference evidence="7 8" key="1">
    <citation type="journal article" date="2013" name="PLoS Genet.">
        <title>The genome and development-dependent transcriptomes of Pyronema confluens: a window into fungal evolution.</title>
        <authorList>
            <person name="Traeger S."/>
            <person name="Altegoer F."/>
            <person name="Freitag M."/>
            <person name="Gabaldon T."/>
            <person name="Kempken F."/>
            <person name="Kumar A."/>
            <person name="Marcet-Houben M."/>
            <person name="Poggeler S."/>
            <person name="Stajich J.E."/>
            <person name="Nowrousian M."/>
        </authorList>
    </citation>
    <scope>NUCLEOTIDE SEQUENCE [LARGE SCALE GENOMIC DNA]</scope>
    <source>
        <strain evidence="8">CBS 100304</strain>
        <tissue evidence="7">Vegetative mycelium</tissue>
    </source>
</reference>
<keyword evidence="3" id="KW-0274">FAD</keyword>
<keyword evidence="5" id="KW-0732">Signal</keyword>
<dbReference type="Pfam" id="PF01565">
    <property type="entry name" value="FAD_binding_4"/>
    <property type="match status" value="1"/>
</dbReference>
<evidence type="ECO:0000256" key="4">
    <source>
        <dbReference type="ARBA" id="ARBA00023002"/>
    </source>
</evidence>
<evidence type="ECO:0000256" key="5">
    <source>
        <dbReference type="SAM" id="SignalP"/>
    </source>
</evidence>
<evidence type="ECO:0000256" key="1">
    <source>
        <dbReference type="ARBA" id="ARBA00005466"/>
    </source>
</evidence>
<feature type="signal peptide" evidence="5">
    <location>
        <begin position="1"/>
        <end position="16"/>
    </location>
</feature>
<dbReference type="InterPro" id="IPR036318">
    <property type="entry name" value="FAD-bd_PCMH-like_sf"/>
</dbReference>
<dbReference type="PANTHER" id="PTHR42973:SF54">
    <property type="entry name" value="FAD-BINDING PCMH-TYPE DOMAIN-CONTAINING PROTEIN"/>
    <property type="match status" value="1"/>
</dbReference>
<evidence type="ECO:0000256" key="3">
    <source>
        <dbReference type="ARBA" id="ARBA00022827"/>
    </source>
</evidence>
<evidence type="ECO:0000313" key="7">
    <source>
        <dbReference type="EMBL" id="CCX04916.1"/>
    </source>
</evidence>